<keyword evidence="2" id="KW-0175">Coiled coil</keyword>
<keyword evidence="4" id="KW-1133">Transmembrane helix</keyword>
<keyword evidence="7" id="KW-1185">Reference proteome</keyword>
<dbReference type="Pfam" id="PF02817">
    <property type="entry name" value="E3_binding"/>
    <property type="match status" value="1"/>
</dbReference>
<accession>E4PT27</accession>
<keyword evidence="4" id="KW-0812">Transmembrane</keyword>
<protein>
    <submittedName>
        <fullName evidence="6">E3 binding domain protein</fullName>
    </submittedName>
</protein>
<feature type="transmembrane region" description="Helical" evidence="4">
    <location>
        <begin position="72"/>
        <end position="93"/>
    </location>
</feature>
<evidence type="ECO:0000259" key="5">
    <source>
        <dbReference type="PROSITE" id="PS51826"/>
    </source>
</evidence>
<evidence type="ECO:0000256" key="2">
    <source>
        <dbReference type="SAM" id="Coils"/>
    </source>
</evidence>
<gene>
    <name evidence="6" type="ordered locus">MSB_A0054</name>
</gene>
<feature type="transmembrane region" description="Helical" evidence="4">
    <location>
        <begin position="105"/>
        <end position="129"/>
    </location>
</feature>
<sequence length="677" mass="75462">MFKKIGDFIDTTRRIFENLPNFLLWCLLLPLLAIPAGLAVIVDFFGRDLIKLLIFGGDDFSVSKLPQAFKTIAIIAAAIAIISFIFFFVFLIAKEDSRKHIKQTVKGIVIATLFVSTMPIAFFLLQYVVSIFFDLIKLAFGLENQSASQTIIENILKTGLKKSNFPYDVQNISLNMKIKVFLNWVEDVNPIFPLITTVLVTWTYIQFSIAIMQKSMELFTLFITSPIYGISAVFDGQKIFKKYIREKIIGKSFAVLGLMFIWNVSFLFLNYFTNRLLDPIVAAITSSGKAGHISNFGESIIKSLVTLVGIVSSATFVSKGANLLGDLTGESISVSSPAAALKLAGKITTAGIGAGISKFKNKKNNTSSNPTDTSEISSSSITNNNSTAAVKQSISDKVAKSKLPSRNSGVILKGESSIAAVNQKRINNSKNSAELARSNFFEDKIQPAKIDKIKTPSKAYSQAQQLAKANNVDLSTITGSGQNGRILKSDVQNAINNQKTVKTLTTPNSFNNNSDDKTFFDKLTKGDSNNSIVDKLQAKEGKVNKKQPTKNNDEEIEKKKSTLEKFKENYKKLSEKEDKKLMLQELKKLNKSIEKFAKQLNKSKVIPKDSDKISKTKSFKLFDFNKFNKTKPSFEVKEPNLSLQNNQKPFKVNIFKKDIELKEKQDLFKKKDKEVKK</sequence>
<dbReference type="NCBIfam" id="NF045889">
    <property type="entry name" value="ICE_Mbov_0396_TM"/>
    <property type="match status" value="1"/>
</dbReference>
<reference evidence="6 7" key="2">
    <citation type="journal article" date="2012" name="J. Bacteriol.">
        <title>Complete Genome Sequences of Mycoplasma leachii Strain PG50T and the Pathogenic Mycoplasma mycoides subsp. mycoides Small Colony Biotype Strain Gladysdale.</title>
        <authorList>
            <person name="Wise K.S."/>
            <person name="Calcutt M.J."/>
            <person name="Foecking M.F."/>
            <person name="Madupu R."/>
            <person name="Deboy R.T."/>
            <person name="Roske K."/>
            <person name="Hvinden M.L."/>
            <person name="Martin T.R."/>
            <person name="Durkin A.S."/>
            <person name="Glass J.I."/>
            <person name="Methe B.A."/>
        </authorList>
    </citation>
    <scope>NUCLEOTIDE SEQUENCE [LARGE SCALE GENOMIC DNA]</scope>
    <source>
        <strain evidence="7">DSM 21131 / NCTC 10133 / N29 / PG50</strain>
    </source>
</reference>
<evidence type="ECO:0000256" key="3">
    <source>
        <dbReference type="SAM" id="MobiDB-lite"/>
    </source>
</evidence>
<dbReference type="EMBL" id="CP002108">
    <property type="protein sequence ID" value="ADR23885.1"/>
    <property type="molecule type" value="Genomic_DNA"/>
</dbReference>
<dbReference type="RefSeq" id="WP_013447375.1">
    <property type="nucleotide sequence ID" value="NC_014751.1"/>
</dbReference>
<proteinExistence type="inferred from homology"/>
<dbReference type="HOGENOM" id="CLU_412685_0_0_14"/>
<dbReference type="AlphaFoldDB" id="E4PT27"/>
<feature type="region of interest" description="Disordered" evidence="3">
    <location>
        <begin position="361"/>
        <end position="381"/>
    </location>
</feature>
<dbReference type="Proteomes" id="UP000008712">
    <property type="component" value="Chromosome"/>
</dbReference>
<feature type="transmembrane region" description="Helical" evidence="4">
    <location>
        <begin position="191"/>
        <end position="212"/>
    </location>
</feature>
<keyword evidence="4" id="KW-0472">Membrane</keyword>
<dbReference type="PROSITE" id="PS51826">
    <property type="entry name" value="PSBD"/>
    <property type="match status" value="1"/>
</dbReference>
<dbReference type="SUPFAM" id="SSF47005">
    <property type="entry name" value="Peripheral subunit-binding domain of 2-oxo acid dehydrogenase complex"/>
    <property type="match status" value="1"/>
</dbReference>
<dbReference type="InterPro" id="IPR036625">
    <property type="entry name" value="E3-bd_dom_sf"/>
</dbReference>
<dbReference type="KEGG" id="mlc:MSB_A0054"/>
<feature type="coiled-coil region" evidence="2">
    <location>
        <begin position="556"/>
        <end position="603"/>
    </location>
</feature>
<organism evidence="6 7">
    <name type="scientific">Mycoplasma leachii (strain DSM 21131 / NCTC 10133 / N29 / PG50)</name>
    <dbReference type="NCBI Taxonomy" id="880447"/>
    <lineage>
        <taxon>Bacteria</taxon>
        <taxon>Bacillati</taxon>
        <taxon>Mycoplasmatota</taxon>
        <taxon>Mollicutes</taxon>
        <taxon>Mycoplasmataceae</taxon>
        <taxon>Mycoplasma</taxon>
    </lineage>
</organism>
<dbReference type="InterPro" id="IPR004167">
    <property type="entry name" value="PSBD"/>
</dbReference>
<evidence type="ECO:0000313" key="6">
    <source>
        <dbReference type="EMBL" id="ADR23885.1"/>
    </source>
</evidence>
<evidence type="ECO:0000256" key="4">
    <source>
        <dbReference type="SAM" id="Phobius"/>
    </source>
</evidence>
<name>E4PT27_MYCLG</name>
<feature type="transmembrane region" description="Helical" evidence="4">
    <location>
        <begin position="21"/>
        <end position="42"/>
    </location>
</feature>
<feature type="transmembrane region" description="Helical" evidence="4">
    <location>
        <begin position="248"/>
        <end position="272"/>
    </location>
</feature>
<comment type="similarity">
    <text evidence="1">Belongs to the 2-oxoacid dehydrogenase family.</text>
</comment>
<reference evidence="7" key="1">
    <citation type="submission" date="2010-07" db="EMBL/GenBank/DDBJ databases">
        <title>Genome sequence of Mycoplasma leachii PG50 MU clone A8.</title>
        <authorList>
            <person name="Wise K."/>
            <person name="Calcutt M.J."/>
            <person name="Foecking M.F."/>
            <person name="Madupu R."/>
            <person name="DeBoy R.T."/>
            <person name="Roske K."/>
            <person name="Martin T.R."/>
            <person name="Hvinden M.L."/>
            <person name="Durkin A.S."/>
            <person name="Glass J."/>
            <person name="Methe B.A."/>
        </authorList>
    </citation>
    <scope>NUCLEOTIDE SEQUENCE [LARGE SCALE GENOMIC DNA]</scope>
    <source>
        <strain evidence="7">DSM 21131 / NCTC 10133 / N29 / PG50</strain>
    </source>
</reference>
<dbReference type="NCBIfam" id="NF045848">
    <property type="entry name" value="MMCAP2_0566_fam"/>
    <property type="match status" value="1"/>
</dbReference>
<dbReference type="Gene3D" id="4.10.320.10">
    <property type="entry name" value="E3-binding domain"/>
    <property type="match status" value="1"/>
</dbReference>
<evidence type="ECO:0000256" key="1">
    <source>
        <dbReference type="ARBA" id="ARBA00007317"/>
    </source>
</evidence>
<feature type="domain" description="Peripheral subunit-binding (PSBD)" evidence="5">
    <location>
        <begin position="458"/>
        <end position="495"/>
    </location>
</feature>
<dbReference type="GO" id="GO:0016746">
    <property type="term" value="F:acyltransferase activity"/>
    <property type="evidence" value="ECO:0007669"/>
    <property type="project" value="InterPro"/>
</dbReference>
<evidence type="ECO:0000313" key="7">
    <source>
        <dbReference type="Proteomes" id="UP000008712"/>
    </source>
</evidence>